<organism evidence="1 2">
    <name type="scientific">Hexamita inflata</name>
    <dbReference type="NCBI Taxonomy" id="28002"/>
    <lineage>
        <taxon>Eukaryota</taxon>
        <taxon>Metamonada</taxon>
        <taxon>Diplomonadida</taxon>
        <taxon>Hexamitidae</taxon>
        <taxon>Hexamitinae</taxon>
        <taxon>Hexamita</taxon>
    </lineage>
</organism>
<reference evidence="1 2" key="1">
    <citation type="submission" date="2024-07" db="EMBL/GenBank/DDBJ databases">
        <authorList>
            <person name="Akdeniz Z."/>
        </authorList>
    </citation>
    <scope>NUCLEOTIDE SEQUENCE [LARGE SCALE GENOMIC DNA]</scope>
</reference>
<evidence type="ECO:0000313" key="2">
    <source>
        <dbReference type="Proteomes" id="UP001642409"/>
    </source>
</evidence>
<protein>
    <submittedName>
        <fullName evidence="1">Hypothetical_protein</fullName>
    </submittedName>
</protein>
<sequence>MEQFEIYMSTKQLPTFKSQQENQKFDYNSSLIQKLHFKCQAFGMMPNDDLIEKLLFQKCSILELYIKYYNVQEKVNQLSQKLEDYITKSDEMPGQFAINKYQ</sequence>
<name>A0ABP1GGZ1_9EUKA</name>
<proteinExistence type="predicted"/>
<accession>A0ABP1GGZ1</accession>
<comment type="caution">
    <text evidence="1">The sequence shown here is derived from an EMBL/GenBank/DDBJ whole genome shotgun (WGS) entry which is preliminary data.</text>
</comment>
<dbReference type="Proteomes" id="UP001642409">
    <property type="component" value="Unassembled WGS sequence"/>
</dbReference>
<gene>
    <name evidence="1" type="ORF">HINF_LOCUS1322</name>
</gene>
<evidence type="ECO:0000313" key="1">
    <source>
        <dbReference type="EMBL" id="CAL5971382.1"/>
    </source>
</evidence>
<dbReference type="EMBL" id="CAXDID020000002">
    <property type="protein sequence ID" value="CAL5971382.1"/>
    <property type="molecule type" value="Genomic_DNA"/>
</dbReference>
<keyword evidence="2" id="KW-1185">Reference proteome</keyword>